<organism evidence="11 12">
    <name type="scientific">Rhizobium rhizoryzae</name>
    <dbReference type="NCBI Taxonomy" id="451876"/>
    <lineage>
        <taxon>Bacteria</taxon>
        <taxon>Pseudomonadati</taxon>
        <taxon>Pseudomonadota</taxon>
        <taxon>Alphaproteobacteria</taxon>
        <taxon>Hyphomicrobiales</taxon>
        <taxon>Rhizobiaceae</taxon>
        <taxon>Rhizobium/Agrobacterium group</taxon>
        <taxon>Rhizobium</taxon>
    </lineage>
</organism>
<dbReference type="PIRSF" id="PIRSF000194">
    <property type="entry name" value="DHFR"/>
    <property type="match status" value="1"/>
</dbReference>
<comment type="caution">
    <text evidence="11">The sequence shown here is derived from an EMBL/GenBank/DDBJ whole genome shotgun (WGS) entry which is preliminary data.</text>
</comment>
<proteinExistence type="inferred from homology"/>
<dbReference type="GO" id="GO:0006730">
    <property type="term" value="P:one-carbon metabolic process"/>
    <property type="evidence" value="ECO:0007669"/>
    <property type="project" value="UniProtKB-KW"/>
</dbReference>
<dbReference type="GO" id="GO:0070401">
    <property type="term" value="F:NADP+ binding"/>
    <property type="evidence" value="ECO:0007669"/>
    <property type="project" value="UniProtKB-ARBA"/>
</dbReference>
<keyword evidence="6 8" id="KW-0560">Oxidoreductase</keyword>
<reference evidence="11 12" key="1">
    <citation type="submission" date="2020-08" db="EMBL/GenBank/DDBJ databases">
        <title>Genomic Encyclopedia of Type Strains, Phase IV (KMG-IV): sequencing the most valuable type-strain genomes for metagenomic binning, comparative biology and taxonomic classification.</title>
        <authorList>
            <person name="Goeker M."/>
        </authorList>
    </citation>
    <scope>NUCLEOTIDE SEQUENCE [LARGE SCALE GENOMIC DNA]</scope>
    <source>
        <strain evidence="11 12">DSM 29514</strain>
    </source>
</reference>
<dbReference type="GO" id="GO:0046655">
    <property type="term" value="P:folic acid metabolic process"/>
    <property type="evidence" value="ECO:0007669"/>
    <property type="project" value="TreeGrafter"/>
</dbReference>
<protein>
    <recommendedName>
        <fullName evidence="3 8">Dihydrofolate reductase</fullName>
        <ecNumber evidence="3 8">1.5.1.3</ecNumber>
    </recommendedName>
</protein>
<dbReference type="GO" id="GO:0005829">
    <property type="term" value="C:cytosol"/>
    <property type="evidence" value="ECO:0007669"/>
    <property type="project" value="TreeGrafter"/>
</dbReference>
<feature type="domain" description="DHFR" evidence="10">
    <location>
        <begin position="8"/>
        <end position="174"/>
    </location>
</feature>
<dbReference type="CDD" id="cd00209">
    <property type="entry name" value="DHFR"/>
    <property type="match status" value="1"/>
</dbReference>
<dbReference type="EMBL" id="JACIEC010000001">
    <property type="protein sequence ID" value="MBB4141822.1"/>
    <property type="molecule type" value="Genomic_DNA"/>
</dbReference>
<dbReference type="GO" id="GO:0046452">
    <property type="term" value="P:dihydrofolate metabolic process"/>
    <property type="evidence" value="ECO:0007669"/>
    <property type="project" value="TreeGrafter"/>
</dbReference>
<evidence type="ECO:0000256" key="7">
    <source>
        <dbReference type="ARBA" id="ARBA00025067"/>
    </source>
</evidence>
<dbReference type="PANTHER" id="PTHR48069">
    <property type="entry name" value="DIHYDROFOLATE REDUCTASE"/>
    <property type="match status" value="1"/>
</dbReference>
<dbReference type="Pfam" id="PF00186">
    <property type="entry name" value="DHFR_1"/>
    <property type="match status" value="1"/>
</dbReference>
<evidence type="ECO:0000259" key="10">
    <source>
        <dbReference type="PROSITE" id="PS51330"/>
    </source>
</evidence>
<dbReference type="PROSITE" id="PS00075">
    <property type="entry name" value="DHFR_1"/>
    <property type="match status" value="1"/>
</dbReference>
<sequence length="179" mass="19530">MDDDAKRPVVLIAAVSTNRVIGRNGDMPWKLSTDLKRFKAMTLGNPVIVGRKTFESFGGRPLPGRPHVVVTRDPAYAADGVETVDSLAKALQRAQAIAVETNAREIAVIGGGEIYAQALPLADRLYLTHVDAVIEDGDTYFPVVDDHIFECVEREPVPAGEKDNFPTVFAVYRRRAAAI</sequence>
<dbReference type="InterPro" id="IPR024072">
    <property type="entry name" value="DHFR-like_dom_sf"/>
</dbReference>
<keyword evidence="12" id="KW-1185">Reference proteome</keyword>
<dbReference type="PRINTS" id="PR00070">
    <property type="entry name" value="DHFR"/>
</dbReference>
<dbReference type="FunFam" id="3.40.430.10:FF:000001">
    <property type="entry name" value="Dihydrofolate reductase"/>
    <property type="match status" value="1"/>
</dbReference>
<accession>A0A7W6PQE4</accession>
<evidence type="ECO:0000313" key="12">
    <source>
        <dbReference type="Proteomes" id="UP000519897"/>
    </source>
</evidence>
<dbReference type="SUPFAM" id="SSF53597">
    <property type="entry name" value="Dihydrofolate reductase-like"/>
    <property type="match status" value="1"/>
</dbReference>
<evidence type="ECO:0000256" key="6">
    <source>
        <dbReference type="ARBA" id="ARBA00023002"/>
    </source>
</evidence>
<evidence type="ECO:0000256" key="1">
    <source>
        <dbReference type="ARBA" id="ARBA00004903"/>
    </source>
</evidence>
<gene>
    <name evidence="11" type="ORF">GGQ72_000321</name>
</gene>
<comment type="function">
    <text evidence="7 8">Key enzyme in folate metabolism. Catalyzes an essential reaction for de novo glycine and purine synthesis, and for DNA precursor synthesis.</text>
</comment>
<dbReference type="GO" id="GO:0004146">
    <property type="term" value="F:dihydrofolate reductase activity"/>
    <property type="evidence" value="ECO:0007669"/>
    <property type="project" value="UniProtKB-EC"/>
</dbReference>
<comment type="similarity">
    <text evidence="2 8 9">Belongs to the dihydrofolate reductase family.</text>
</comment>
<evidence type="ECO:0000256" key="5">
    <source>
        <dbReference type="ARBA" id="ARBA00022857"/>
    </source>
</evidence>
<dbReference type="InterPro" id="IPR017925">
    <property type="entry name" value="DHFR_CS"/>
</dbReference>
<evidence type="ECO:0000256" key="2">
    <source>
        <dbReference type="ARBA" id="ARBA00009539"/>
    </source>
</evidence>
<keyword evidence="4 8" id="KW-0554">One-carbon metabolism</keyword>
<dbReference type="PANTHER" id="PTHR48069:SF3">
    <property type="entry name" value="DIHYDROFOLATE REDUCTASE"/>
    <property type="match status" value="1"/>
</dbReference>
<dbReference type="PROSITE" id="PS51330">
    <property type="entry name" value="DHFR_2"/>
    <property type="match status" value="1"/>
</dbReference>
<dbReference type="AlphaFoldDB" id="A0A7W6PQE4"/>
<evidence type="ECO:0000313" key="11">
    <source>
        <dbReference type="EMBL" id="MBB4141822.1"/>
    </source>
</evidence>
<dbReference type="InterPro" id="IPR001796">
    <property type="entry name" value="DHFR_dom"/>
</dbReference>
<dbReference type="RefSeq" id="WP_062554173.1">
    <property type="nucleotide sequence ID" value="NZ_CP049250.1"/>
</dbReference>
<evidence type="ECO:0000256" key="4">
    <source>
        <dbReference type="ARBA" id="ARBA00022563"/>
    </source>
</evidence>
<comment type="catalytic activity">
    <reaction evidence="8">
        <text>(6S)-5,6,7,8-tetrahydrofolate + NADP(+) = 7,8-dihydrofolate + NADPH + H(+)</text>
        <dbReference type="Rhea" id="RHEA:15009"/>
        <dbReference type="ChEBI" id="CHEBI:15378"/>
        <dbReference type="ChEBI" id="CHEBI:57451"/>
        <dbReference type="ChEBI" id="CHEBI:57453"/>
        <dbReference type="ChEBI" id="CHEBI:57783"/>
        <dbReference type="ChEBI" id="CHEBI:58349"/>
        <dbReference type="EC" id="1.5.1.3"/>
    </reaction>
</comment>
<dbReference type="Gene3D" id="3.40.430.10">
    <property type="entry name" value="Dihydrofolate Reductase, subunit A"/>
    <property type="match status" value="1"/>
</dbReference>
<name>A0A7W6PQE4_9HYPH</name>
<keyword evidence="5 8" id="KW-0521">NADP</keyword>
<dbReference type="GO" id="GO:0046654">
    <property type="term" value="P:tetrahydrofolate biosynthetic process"/>
    <property type="evidence" value="ECO:0007669"/>
    <property type="project" value="UniProtKB-UniPathway"/>
</dbReference>
<evidence type="ECO:0000256" key="9">
    <source>
        <dbReference type="RuleBase" id="RU004474"/>
    </source>
</evidence>
<dbReference type="Proteomes" id="UP000519897">
    <property type="component" value="Unassembled WGS sequence"/>
</dbReference>
<evidence type="ECO:0000256" key="8">
    <source>
        <dbReference type="PIRNR" id="PIRNR000194"/>
    </source>
</evidence>
<dbReference type="EC" id="1.5.1.3" evidence="3 8"/>
<evidence type="ECO:0000256" key="3">
    <source>
        <dbReference type="ARBA" id="ARBA00012856"/>
    </source>
</evidence>
<comment type="pathway">
    <text evidence="1 8">Cofactor biosynthesis; tetrahydrofolate biosynthesis; 5,6,7,8-tetrahydrofolate from 7,8-dihydrofolate: step 1/1.</text>
</comment>
<dbReference type="UniPathway" id="UPA00077">
    <property type="reaction ID" value="UER00158"/>
</dbReference>
<dbReference type="InterPro" id="IPR012259">
    <property type="entry name" value="DHFR"/>
</dbReference>